<reference evidence="2" key="1">
    <citation type="journal article" date="2015" name="Nature">
        <title>Complex archaea that bridge the gap between prokaryotes and eukaryotes.</title>
        <authorList>
            <person name="Spang A."/>
            <person name="Saw J.H."/>
            <person name="Jorgensen S.L."/>
            <person name="Zaremba-Niedzwiedzka K."/>
            <person name="Martijn J."/>
            <person name="Lind A.E."/>
            <person name="van Eijk R."/>
            <person name="Schleper C."/>
            <person name="Guy L."/>
            <person name="Ettema T.J."/>
        </authorList>
    </citation>
    <scope>NUCLEOTIDE SEQUENCE</scope>
</reference>
<comment type="caution">
    <text evidence="2">The sequence shown here is derived from an EMBL/GenBank/DDBJ whole genome shotgun (WGS) entry which is preliminary data.</text>
</comment>
<protein>
    <recommendedName>
        <fullName evidence="3">Translation initiation factor IF-2 N-terminal domain-containing protein</fullName>
    </recommendedName>
</protein>
<evidence type="ECO:0000313" key="2">
    <source>
        <dbReference type="EMBL" id="KKM26659.1"/>
    </source>
</evidence>
<proteinExistence type="predicted"/>
<feature type="region of interest" description="Disordered" evidence="1">
    <location>
        <begin position="81"/>
        <end position="153"/>
    </location>
</feature>
<accession>A0A0F9J2L6</accession>
<feature type="compositionally biased region" description="Basic and acidic residues" evidence="1">
    <location>
        <begin position="87"/>
        <end position="107"/>
    </location>
</feature>
<evidence type="ECO:0008006" key="3">
    <source>
        <dbReference type="Google" id="ProtNLM"/>
    </source>
</evidence>
<evidence type="ECO:0000256" key="1">
    <source>
        <dbReference type="SAM" id="MobiDB-lite"/>
    </source>
</evidence>
<name>A0A0F9J2L6_9ZZZZ</name>
<organism evidence="2">
    <name type="scientific">marine sediment metagenome</name>
    <dbReference type="NCBI Taxonomy" id="412755"/>
    <lineage>
        <taxon>unclassified sequences</taxon>
        <taxon>metagenomes</taxon>
        <taxon>ecological metagenomes</taxon>
    </lineage>
</organism>
<dbReference type="AlphaFoldDB" id="A0A0F9J2L6"/>
<dbReference type="EMBL" id="LAZR01012470">
    <property type="protein sequence ID" value="KKM26659.1"/>
    <property type="molecule type" value="Genomic_DNA"/>
</dbReference>
<gene>
    <name evidence="2" type="ORF">LCGC14_1582560</name>
</gene>
<feature type="compositionally biased region" description="Basic and acidic residues" evidence="1">
    <location>
        <begin position="131"/>
        <end position="153"/>
    </location>
</feature>
<feature type="non-terminal residue" evidence="2">
    <location>
        <position position="153"/>
    </location>
</feature>
<sequence length="153" mass="17184">MADSAKIRLNKVLKEFNISLDRAVDFLASKGHEIESRPTTKISEEVYGVLQGEFQTDKSKKVASKEVGEEKRKEKEALRVQLEQEQEERRLARERRSAASSDKHMVGKVELAGPKTVGKIDLDAHKKKPAPAKEEKVVAPVEPEKPKVEEVKA</sequence>